<evidence type="ECO:0000256" key="3">
    <source>
        <dbReference type="ARBA" id="ARBA00005641"/>
    </source>
</evidence>
<evidence type="ECO:0000313" key="12">
    <source>
        <dbReference type="EMBL" id="PPQ71971.1"/>
    </source>
</evidence>
<dbReference type="InParanoid" id="A0A409W0G0"/>
<feature type="domain" description="Glycoside hydrolase family 5" evidence="11">
    <location>
        <begin position="36"/>
        <end position="282"/>
    </location>
</feature>
<keyword evidence="7" id="KW-0378">Hydrolase</keyword>
<organism evidence="12 13">
    <name type="scientific">Panaeolus cyanescens</name>
    <dbReference type="NCBI Taxonomy" id="181874"/>
    <lineage>
        <taxon>Eukaryota</taxon>
        <taxon>Fungi</taxon>
        <taxon>Dikarya</taxon>
        <taxon>Basidiomycota</taxon>
        <taxon>Agaricomycotina</taxon>
        <taxon>Agaricomycetes</taxon>
        <taxon>Agaricomycetidae</taxon>
        <taxon>Agaricales</taxon>
        <taxon>Agaricineae</taxon>
        <taxon>Galeropsidaceae</taxon>
        <taxon>Panaeolus</taxon>
    </lineage>
</organism>
<evidence type="ECO:0000256" key="9">
    <source>
        <dbReference type="SAM" id="MobiDB-lite"/>
    </source>
</evidence>
<dbReference type="InterPro" id="IPR017853">
    <property type="entry name" value="GH"/>
</dbReference>
<keyword evidence="6 10" id="KW-0732">Signal</keyword>
<evidence type="ECO:0000256" key="6">
    <source>
        <dbReference type="ARBA" id="ARBA00022729"/>
    </source>
</evidence>
<reference evidence="12 13" key="1">
    <citation type="journal article" date="2018" name="Evol. Lett.">
        <title>Horizontal gene cluster transfer increased hallucinogenic mushroom diversity.</title>
        <authorList>
            <person name="Reynolds H.T."/>
            <person name="Vijayakumar V."/>
            <person name="Gluck-Thaler E."/>
            <person name="Korotkin H.B."/>
            <person name="Matheny P.B."/>
            <person name="Slot J.C."/>
        </authorList>
    </citation>
    <scope>NUCLEOTIDE SEQUENCE [LARGE SCALE GENOMIC DNA]</scope>
    <source>
        <strain evidence="12 13">2629</strain>
    </source>
</reference>
<comment type="subcellular location">
    <subcellularLocation>
        <location evidence="2">Secreted</location>
    </subcellularLocation>
</comment>
<keyword evidence="8" id="KW-0326">Glycosidase</keyword>
<name>A0A409W0G0_9AGAR</name>
<evidence type="ECO:0000256" key="5">
    <source>
        <dbReference type="ARBA" id="ARBA00022525"/>
    </source>
</evidence>
<evidence type="ECO:0000256" key="1">
    <source>
        <dbReference type="ARBA" id="ARBA00001678"/>
    </source>
</evidence>
<protein>
    <recommendedName>
        <fullName evidence="4">mannan endo-1,4-beta-mannosidase</fullName>
        <ecNumber evidence="4">3.2.1.78</ecNumber>
    </recommendedName>
</protein>
<gene>
    <name evidence="12" type="ORF">CVT24_008188</name>
</gene>
<dbReference type="Pfam" id="PF26410">
    <property type="entry name" value="GH5_mannosidase"/>
    <property type="match status" value="1"/>
</dbReference>
<dbReference type="GO" id="GO:0046355">
    <property type="term" value="P:mannan catabolic process"/>
    <property type="evidence" value="ECO:0007669"/>
    <property type="project" value="UniProtKB-ARBA"/>
</dbReference>
<dbReference type="EC" id="3.2.1.78" evidence="4"/>
<proteinExistence type="inferred from homology"/>
<comment type="catalytic activity">
    <reaction evidence="1">
        <text>Random hydrolysis of (1-&gt;4)-beta-D-mannosidic linkages in mannans, galactomannans and glucomannans.</text>
        <dbReference type="EC" id="3.2.1.78"/>
    </reaction>
</comment>
<dbReference type="GO" id="GO:0016985">
    <property type="term" value="F:mannan endo-1,4-beta-mannosidase activity"/>
    <property type="evidence" value="ECO:0007669"/>
    <property type="project" value="UniProtKB-EC"/>
</dbReference>
<dbReference type="OrthoDB" id="406631at2759"/>
<dbReference type="PANTHER" id="PTHR31451">
    <property type="match status" value="1"/>
</dbReference>
<dbReference type="SUPFAM" id="SSF51445">
    <property type="entry name" value="(Trans)glycosidases"/>
    <property type="match status" value="1"/>
</dbReference>
<dbReference type="EMBL" id="NHTK01005891">
    <property type="protein sequence ID" value="PPQ71971.1"/>
    <property type="molecule type" value="Genomic_DNA"/>
</dbReference>
<dbReference type="AlphaFoldDB" id="A0A409W0G0"/>
<evidence type="ECO:0000256" key="8">
    <source>
        <dbReference type="ARBA" id="ARBA00023295"/>
    </source>
</evidence>
<dbReference type="GO" id="GO:0005576">
    <property type="term" value="C:extracellular region"/>
    <property type="evidence" value="ECO:0007669"/>
    <property type="project" value="UniProtKB-SubCell"/>
</dbReference>
<dbReference type="Gene3D" id="3.20.20.80">
    <property type="entry name" value="Glycosidases"/>
    <property type="match status" value="1"/>
</dbReference>
<feature type="region of interest" description="Disordered" evidence="9">
    <location>
        <begin position="289"/>
        <end position="317"/>
    </location>
</feature>
<accession>A0A409W0G0</accession>
<keyword evidence="5" id="KW-0964">Secreted</keyword>
<evidence type="ECO:0000256" key="7">
    <source>
        <dbReference type="ARBA" id="ARBA00022801"/>
    </source>
</evidence>
<dbReference type="Proteomes" id="UP000284842">
    <property type="component" value="Unassembled WGS sequence"/>
</dbReference>
<evidence type="ECO:0000256" key="10">
    <source>
        <dbReference type="SAM" id="SignalP"/>
    </source>
</evidence>
<dbReference type="InterPro" id="IPR045053">
    <property type="entry name" value="MAN-like"/>
</dbReference>
<evidence type="ECO:0000259" key="11">
    <source>
        <dbReference type="Pfam" id="PF26410"/>
    </source>
</evidence>
<dbReference type="PANTHER" id="PTHR31451:SF39">
    <property type="entry name" value="MANNAN ENDO-1,4-BETA-MANNOSIDASE 1"/>
    <property type="match status" value="1"/>
</dbReference>
<feature type="chain" id="PRO_5019399975" description="mannan endo-1,4-beta-mannosidase" evidence="10">
    <location>
        <begin position="22"/>
        <end position="578"/>
    </location>
</feature>
<dbReference type="InterPro" id="IPR001547">
    <property type="entry name" value="Glyco_hydro_5"/>
</dbReference>
<dbReference type="STRING" id="181874.A0A409W0G0"/>
<keyword evidence="13" id="KW-1185">Reference proteome</keyword>
<feature type="signal peptide" evidence="10">
    <location>
        <begin position="1"/>
        <end position="21"/>
    </location>
</feature>
<evidence type="ECO:0000313" key="13">
    <source>
        <dbReference type="Proteomes" id="UP000284842"/>
    </source>
</evidence>
<feature type="compositionally biased region" description="Pro residues" evidence="9">
    <location>
        <begin position="295"/>
        <end position="306"/>
    </location>
</feature>
<evidence type="ECO:0000256" key="4">
    <source>
        <dbReference type="ARBA" id="ARBA00012706"/>
    </source>
</evidence>
<comment type="similarity">
    <text evidence="3">Belongs to the glycosyl hydrolase 5 (cellulase A) family.</text>
</comment>
<sequence>MRLSPLCQVLASALLVSATLSTPTITKRTTPAPSNFVTTTNDGQFMFNNSIIDFVGTNAYWLSALNTEDDIDFTLGNISATGIRVVRTWAFNDVESIPQNGTWFQLIANGTTTVNEGPNGLQKLDAVVRLAEKHGLFLILSLTNNWNPRPILDAQHPMAITRRDVTPFTNNSLPRNTLSNDYGGMDVYVREFGHATMHDEFYTNETIINIFNNYTTQVVKRYVNSPAIFGWELANDPRCNSTIPAFNNCNTQTVTRWHSTVAKHVKSVDPNHLVSSGNQGFLCPDCPKLFARQPTAPPTPPPPQPSRAPGQRRNTAQRLTKRRIIEERKAALKKTRELKKRTNPVGGGFRIRGRWVATETRRQNIQDMGPAFDGSQGVDSEDLLAIPQIGFGTFQLFPDQFKYGIDDPNLPAFNNTVEQGISWIQQHAAMGKLFGKPVTLNGFGLVTQDNAPFFVPFNSTQAPFAPDNTTITPPDPVQAPFGVTDTQRDDAYTQWLLAGLQAGLQGMIQYQWSQGNLTAVAGTTIVPPVTGPDLVPVVDGPGLSPNDGYAAQGIAQQTVNDVISQAAAQFASDSSLRR</sequence>
<comment type="caution">
    <text evidence="12">The sequence shown here is derived from an EMBL/GenBank/DDBJ whole genome shotgun (WGS) entry which is preliminary data.</text>
</comment>
<evidence type="ECO:0000256" key="2">
    <source>
        <dbReference type="ARBA" id="ARBA00004613"/>
    </source>
</evidence>